<evidence type="ECO:0000256" key="3">
    <source>
        <dbReference type="ARBA" id="ARBA00004887"/>
    </source>
</evidence>
<gene>
    <name evidence="12" type="ORF">ACFO3Q_14205</name>
</gene>
<comment type="function">
    <text evidence="2">Catalyzes the dismutation of two molecules of 6,7-dimethyl-8-ribityllumazine, resulting in the formation of riboflavin and 5-amino-6-(D-ribitylamino)uracil.</text>
</comment>
<sequence length="200" mass="20924">MFTGLIEAVGAWREAEPRGGDLRAWIDTGTLPVAELVLGESVAVNGVCLTVVGTDAAGFAADISVETLDRTTLGTLGPGRAVNLERALRADARLGGHLVAGHVDGIGEVVAIAEDGRGQRWRFRAPEALRRYIAEKGSVCVDGVSLTVASLTGDGFEVALVPHTLAHTAFHRLAAGDPVNLEIDLVARYVERLLGAAAPR</sequence>
<evidence type="ECO:0000313" key="13">
    <source>
        <dbReference type="Proteomes" id="UP001595892"/>
    </source>
</evidence>
<feature type="repeat" description="Lumazine-binding" evidence="10">
    <location>
        <begin position="98"/>
        <end position="194"/>
    </location>
</feature>
<dbReference type="InterPro" id="IPR023366">
    <property type="entry name" value="ATP_synth_asu-like_sf"/>
</dbReference>
<dbReference type="PROSITE" id="PS51177">
    <property type="entry name" value="LUMAZINE_BIND"/>
    <property type="match status" value="2"/>
</dbReference>
<comment type="pathway">
    <text evidence="3">Cofactor biosynthesis; riboflavin biosynthesis; riboflavin from 2-hydroxy-3-oxobutyl phosphate and 5-amino-6-(D-ribitylamino)uracil: step 2/2.</text>
</comment>
<name>A0ABV9NQE0_9GAMM</name>
<keyword evidence="13" id="KW-1185">Reference proteome</keyword>
<dbReference type="SUPFAM" id="SSF63380">
    <property type="entry name" value="Riboflavin synthase domain-like"/>
    <property type="match status" value="2"/>
</dbReference>
<organism evidence="12 13">
    <name type="scientific">Coralloluteibacterium thermophilum</name>
    <dbReference type="NCBI Taxonomy" id="2707049"/>
    <lineage>
        <taxon>Bacteria</taxon>
        <taxon>Pseudomonadati</taxon>
        <taxon>Pseudomonadota</taxon>
        <taxon>Gammaproteobacteria</taxon>
        <taxon>Lysobacterales</taxon>
        <taxon>Lysobacteraceae</taxon>
        <taxon>Coralloluteibacterium</taxon>
    </lineage>
</organism>
<dbReference type="Proteomes" id="UP001595892">
    <property type="component" value="Unassembled WGS sequence"/>
</dbReference>
<protein>
    <recommendedName>
        <fullName evidence="5 9">Riboflavin synthase</fullName>
        <ecNumber evidence="4 9">2.5.1.9</ecNumber>
    </recommendedName>
</protein>
<evidence type="ECO:0000256" key="8">
    <source>
        <dbReference type="ARBA" id="ARBA00022737"/>
    </source>
</evidence>
<dbReference type="Gene3D" id="2.40.30.20">
    <property type="match status" value="2"/>
</dbReference>
<evidence type="ECO:0000313" key="12">
    <source>
        <dbReference type="EMBL" id="MFC4729320.1"/>
    </source>
</evidence>
<dbReference type="GO" id="GO:0004746">
    <property type="term" value="F:riboflavin synthase activity"/>
    <property type="evidence" value="ECO:0007669"/>
    <property type="project" value="UniProtKB-EC"/>
</dbReference>
<keyword evidence="8" id="KW-0677">Repeat</keyword>
<dbReference type="Pfam" id="PF00677">
    <property type="entry name" value="Lum_binding"/>
    <property type="match status" value="2"/>
</dbReference>
<dbReference type="EMBL" id="JBHSGG010000041">
    <property type="protein sequence ID" value="MFC4729320.1"/>
    <property type="molecule type" value="Genomic_DNA"/>
</dbReference>
<dbReference type="InterPro" id="IPR017938">
    <property type="entry name" value="Riboflavin_synthase-like_b-brl"/>
</dbReference>
<evidence type="ECO:0000256" key="7">
    <source>
        <dbReference type="ARBA" id="ARBA00022679"/>
    </source>
</evidence>
<feature type="domain" description="Lumazine-binding" evidence="11">
    <location>
        <begin position="1"/>
        <end position="97"/>
    </location>
</feature>
<feature type="domain" description="Lumazine-binding" evidence="11">
    <location>
        <begin position="98"/>
        <end position="194"/>
    </location>
</feature>
<keyword evidence="6" id="KW-0686">Riboflavin biosynthesis</keyword>
<dbReference type="RefSeq" id="WP_377005401.1">
    <property type="nucleotide sequence ID" value="NZ_JBHSGG010000041.1"/>
</dbReference>
<dbReference type="EC" id="2.5.1.9" evidence="4 9"/>
<evidence type="ECO:0000256" key="5">
    <source>
        <dbReference type="ARBA" id="ARBA00013950"/>
    </source>
</evidence>
<dbReference type="InterPro" id="IPR001783">
    <property type="entry name" value="Lumazine-bd"/>
</dbReference>
<evidence type="ECO:0000256" key="6">
    <source>
        <dbReference type="ARBA" id="ARBA00022619"/>
    </source>
</evidence>
<feature type="repeat" description="Lumazine-binding" evidence="10">
    <location>
        <begin position="1"/>
        <end position="97"/>
    </location>
</feature>
<proteinExistence type="predicted"/>
<evidence type="ECO:0000256" key="2">
    <source>
        <dbReference type="ARBA" id="ARBA00002803"/>
    </source>
</evidence>
<evidence type="ECO:0000256" key="4">
    <source>
        <dbReference type="ARBA" id="ARBA00012827"/>
    </source>
</evidence>
<accession>A0ABV9NQE0</accession>
<evidence type="ECO:0000256" key="1">
    <source>
        <dbReference type="ARBA" id="ARBA00000968"/>
    </source>
</evidence>
<evidence type="ECO:0000256" key="10">
    <source>
        <dbReference type="PROSITE-ProRule" id="PRU00524"/>
    </source>
</evidence>
<dbReference type="InterPro" id="IPR026017">
    <property type="entry name" value="Lumazine-bd_dom"/>
</dbReference>
<reference evidence="13" key="1">
    <citation type="journal article" date="2019" name="Int. J. Syst. Evol. Microbiol.">
        <title>The Global Catalogue of Microorganisms (GCM) 10K type strain sequencing project: providing services to taxonomists for standard genome sequencing and annotation.</title>
        <authorList>
            <consortium name="The Broad Institute Genomics Platform"/>
            <consortium name="The Broad Institute Genome Sequencing Center for Infectious Disease"/>
            <person name="Wu L."/>
            <person name="Ma J."/>
        </authorList>
    </citation>
    <scope>NUCLEOTIDE SEQUENCE [LARGE SCALE GENOMIC DNA]</scope>
    <source>
        <strain evidence="13">CGMCC 1.13574</strain>
    </source>
</reference>
<evidence type="ECO:0000259" key="11">
    <source>
        <dbReference type="PROSITE" id="PS51177"/>
    </source>
</evidence>
<keyword evidence="7 12" id="KW-0808">Transferase</keyword>
<comment type="catalytic activity">
    <reaction evidence="1">
        <text>2 6,7-dimethyl-8-(1-D-ribityl)lumazine + H(+) = 5-amino-6-(D-ribitylamino)uracil + riboflavin</text>
        <dbReference type="Rhea" id="RHEA:20772"/>
        <dbReference type="ChEBI" id="CHEBI:15378"/>
        <dbReference type="ChEBI" id="CHEBI:15934"/>
        <dbReference type="ChEBI" id="CHEBI:57986"/>
        <dbReference type="ChEBI" id="CHEBI:58201"/>
        <dbReference type="EC" id="2.5.1.9"/>
    </reaction>
</comment>
<dbReference type="NCBIfam" id="TIGR00187">
    <property type="entry name" value="ribE"/>
    <property type="match status" value="1"/>
</dbReference>
<dbReference type="PANTHER" id="PTHR21098:SF12">
    <property type="entry name" value="RIBOFLAVIN SYNTHASE"/>
    <property type="match status" value="1"/>
</dbReference>
<evidence type="ECO:0000256" key="9">
    <source>
        <dbReference type="NCBIfam" id="TIGR00187"/>
    </source>
</evidence>
<dbReference type="PIRSF" id="PIRSF000498">
    <property type="entry name" value="Riboflavin_syn_A"/>
    <property type="match status" value="1"/>
</dbReference>
<dbReference type="NCBIfam" id="NF006767">
    <property type="entry name" value="PRK09289.1"/>
    <property type="match status" value="1"/>
</dbReference>
<comment type="caution">
    <text evidence="12">The sequence shown here is derived from an EMBL/GenBank/DDBJ whole genome shotgun (WGS) entry which is preliminary data.</text>
</comment>
<dbReference type="CDD" id="cd00402">
    <property type="entry name" value="Riboflavin_synthase_like"/>
    <property type="match status" value="1"/>
</dbReference>
<dbReference type="PANTHER" id="PTHR21098">
    <property type="entry name" value="RIBOFLAVIN SYNTHASE ALPHA CHAIN"/>
    <property type="match status" value="1"/>
</dbReference>